<dbReference type="HOGENOM" id="CLU_038034_1_1_11"/>
<feature type="domain" description="Fe/B12 periplasmic-binding" evidence="7">
    <location>
        <begin position="71"/>
        <end position="352"/>
    </location>
</feature>
<keyword evidence="4 6" id="KW-0732">Signal</keyword>
<dbReference type="OrthoDB" id="1846031at2"/>
<dbReference type="SUPFAM" id="SSF53807">
    <property type="entry name" value="Helical backbone' metal receptor"/>
    <property type="match status" value="1"/>
</dbReference>
<reference evidence="9" key="1">
    <citation type="submission" date="2009-11" db="EMBL/GenBank/DDBJ databases">
        <title>The complete chromosome of Xylanimonas cellulosilytica DSM 15894.</title>
        <authorList>
            <consortium name="US DOE Joint Genome Institute (JGI-PGF)"/>
            <person name="Lucas S."/>
            <person name="Copeland A."/>
            <person name="Lapidus A."/>
            <person name="Glavina del Rio T."/>
            <person name="Dalin E."/>
            <person name="Tice H."/>
            <person name="Bruce D."/>
            <person name="Goodwin L."/>
            <person name="Pitluck S."/>
            <person name="Kyrpides N."/>
            <person name="Mavromatis K."/>
            <person name="Ivanova N."/>
            <person name="Mikhailova N."/>
            <person name="Foster B."/>
            <person name="Clum A."/>
            <person name="Brettin T."/>
            <person name="Detter J.C."/>
            <person name="Han C."/>
            <person name="Larimer F."/>
            <person name="Land M."/>
            <person name="Hauser L."/>
            <person name="Markowitz V."/>
            <person name="Cheng J.F."/>
            <person name="Hugenholtz P."/>
            <person name="Woyke T."/>
            <person name="Wu D."/>
            <person name="Gehrich-Schroeter G."/>
            <person name="Schneider S."/>
            <person name="Pukall S.R."/>
            <person name="Klenk H.P."/>
            <person name="Eisen J.A."/>
        </authorList>
    </citation>
    <scope>NUCLEOTIDE SEQUENCE [LARGE SCALE GENOMIC DNA]</scope>
    <source>
        <strain evidence="9">DSM 15894 / CECT 5975 / LMG 20990 / XIL07</strain>
    </source>
</reference>
<dbReference type="KEGG" id="xce:Xcel_2175"/>
<sequence>MRLRRSLAVTTALVAGATLALAGCGSSTPETPGGAATDAATDAPTGGATDSFPITVTSALGETTIEEEPVRVATWGWGSTEAAVALGVFPVAVAEQRWTVGEGNLLPWVEEAFDAAGAEHPALLTDDGTGATVPYEEFVAAEPDLILAPYSGLTQEQFDLLSEIAPVVAYQDGPWTTTWDDVITISAEALGRTAAGEEVLAGISDFLAEARAAHPEFEGKTFAGVWDGDGVMSVYTAADARAAILVELGLQIAPSVGELDSSDGGFYFDLSYEKIDALTADFLIMYGPSEEEVTASLAKPELQAIPAIAAGQVVKVYDPVTVSSVSPPTALSFQWEGGMPSLIESIAALLAE</sequence>
<evidence type="ECO:0000256" key="2">
    <source>
        <dbReference type="ARBA" id="ARBA00008814"/>
    </source>
</evidence>
<dbReference type="PANTHER" id="PTHR30532">
    <property type="entry name" value="IRON III DICITRATE-BINDING PERIPLASMIC PROTEIN"/>
    <property type="match status" value="1"/>
</dbReference>
<dbReference type="PANTHER" id="PTHR30532:SF24">
    <property type="entry name" value="FERRIC ENTEROBACTIN-BINDING PERIPLASMIC PROTEIN FEPB"/>
    <property type="match status" value="1"/>
</dbReference>
<dbReference type="GO" id="GO:0030288">
    <property type="term" value="C:outer membrane-bounded periplasmic space"/>
    <property type="evidence" value="ECO:0007669"/>
    <property type="project" value="TreeGrafter"/>
</dbReference>
<feature type="signal peptide" evidence="6">
    <location>
        <begin position="1"/>
        <end position="22"/>
    </location>
</feature>
<feature type="chain" id="PRO_5003021775" evidence="6">
    <location>
        <begin position="23"/>
        <end position="352"/>
    </location>
</feature>
<dbReference type="CDD" id="cd01146">
    <property type="entry name" value="FhuD"/>
    <property type="match status" value="1"/>
</dbReference>
<evidence type="ECO:0000256" key="6">
    <source>
        <dbReference type="SAM" id="SignalP"/>
    </source>
</evidence>
<keyword evidence="3" id="KW-0813">Transport</keyword>
<proteinExistence type="inferred from homology"/>
<evidence type="ECO:0000313" key="9">
    <source>
        <dbReference type="Proteomes" id="UP000002255"/>
    </source>
</evidence>
<comment type="subcellular location">
    <subcellularLocation>
        <location evidence="1">Cell envelope</location>
    </subcellularLocation>
</comment>
<evidence type="ECO:0000313" key="8">
    <source>
        <dbReference type="EMBL" id="ACZ31193.1"/>
    </source>
</evidence>
<dbReference type="EMBL" id="CP001821">
    <property type="protein sequence ID" value="ACZ31193.1"/>
    <property type="molecule type" value="Genomic_DNA"/>
</dbReference>
<dbReference type="PROSITE" id="PS50983">
    <property type="entry name" value="FE_B12_PBP"/>
    <property type="match status" value="1"/>
</dbReference>
<evidence type="ECO:0000256" key="5">
    <source>
        <dbReference type="SAM" id="MobiDB-lite"/>
    </source>
</evidence>
<organism evidence="8 9">
    <name type="scientific">Xylanimonas cellulosilytica (strain DSM 15894 / JCM 12276 / CECT 5975 / KCTC 9989 / LMG 20990 / NBRC 107835 / XIL07)</name>
    <dbReference type="NCBI Taxonomy" id="446471"/>
    <lineage>
        <taxon>Bacteria</taxon>
        <taxon>Bacillati</taxon>
        <taxon>Actinomycetota</taxon>
        <taxon>Actinomycetes</taxon>
        <taxon>Micrococcales</taxon>
        <taxon>Promicromonosporaceae</taxon>
        <taxon>Xylanimonas</taxon>
    </lineage>
</organism>
<evidence type="ECO:0000256" key="3">
    <source>
        <dbReference type="ARBA" id="ARBA00022448"/>
    </source>
</evidence>
<dbReference type="InterPro" id="IPR051313">
    <property type="entry name" value="Bact_iron-sidero_bind"/>
</dbReference>
<accession>D1BUV4</accession>
<dbReference type="Pfam" id="PF01497">
    <property type="entry name" value="Peripla_BP_2"/>
    <property type="match status" value="1"/>
</dbReference>
<gene>
    <name evidence="8" type="ordered locus">Xcel_2175</name>
</gene>
<dbReference type="AlphaFoldDB" id="D1BUV4"/>
<dbReference type="STRING" id="446471.Xcel_2175"/>
<dbReference type="eggNOG" id="COG0614">
    <property type="taxonomic scope" value="Bacteria"/>
</dbReference>
<name>D1BUV4_XYLCX</name>
<evidence type="ECO:0000256" key="4">
    <source>
        <dbReference type="ARBA" id="ARBA00022729"/>
    </source>
</evidence>
<dbReference type="InterPro" id="IPR002491">
    <property type="entry name" value="ABC_transptr_periplasmic_BD"/>
</dbReference>
<keyword evidence="9" id="KW-1185">Reference proteome</keyword>
<feature type="region of interest" description="Disordered" evidence="5">
    <location>
        <begin position="26"/>
        <end position="50"/>
    </location>
</feature>
<dbReference type="Proteomes" id="UP000002255">
    <property type="component" value="Chromosome"/>
</dbReference>
<protein>
    <submittedName>
        <fullName evidence="8">Periplasmic binding protein</fullName>
    </submittedName>
</protein>
<dbReference type="RefSeq" id="WP_012878935.1">
    <property type="nucleotide sequence ID" value="NC_013530.1"/>
</dbReference>
<dbReference type="Gene3D" id="3.40.50.1980">
    <property type="entry name" value="Nitrogenase molybdenum iron protein domain"/>
    <property type="match status" value="2"/>
</dbReference>
<evidence type="ECO:0000259" key="7">
    <source>
        <dbReference type="PROSITE" id="PS50983"/>
    </source>
</evidence>
<evidence type="ECO:0000256" key="1">
    <source>
        <dbReference type="ARBA" id="ARBA00004196"/>
    </source>
</evidence>
<reference evidence="8 9" key="2">
    <citation type="journal article" date="2010" name="Stand. Genomic Sci.">
        <title>Complete genome sequence of Xylanimonas cellulosilytica type strain (XIL07).</title>
        <authorList>
            <person name="Foster B."/>
            <person name="Pukall R."/>
            <person name="Abt B."/>
            <person name="Nolan M."/>
            <person name="Glavina Del Rio T."/>
            <person name="Chen F."/>
            <person name="Lucas S."/>
            <person name="Tice H."/>
            <person name="Pitluck S."/>
            <person name="Cheng J.-F."/>
            <person name="Chertkov O."/>
            <person name="Brettin T."/>
            <person name="Han C."/>
            <person name="Detter J.C."/>
            <person name="Bruce D."/>
            <person name="Goodwin L."/>
            <person name="Ivanova N."/>
            <person name="Mavromatis K."/>
            <person name="Pati A."/>
            <person name="Mikhailova N."/>
            <person name="Chen A."/>
            <person name="Palaniappan K."/>
            <person name="Land M."/>
            <person name="Hauser L."/>
            <person name="Chang Y.-J."/>
            <person name="Jeffries C.D."/>
            <person name="Chain P."/>
            <person name="Rohde M."/>
            <person name="Goeker M."/>
            <person name="Bristow J."/>
            <person name="Eisen J.A."/>
            <person name="Markowitz V."/>
            <person name="Hugenholtz P."/>
            <person name="Kyrpides N.C."/>
            <person name="Klenk H.-P."/>
            <person name="Lapidus A."/>
        </authorList>
    </citation>
    <scope>NUCLEOTIDE SEQUENCE [LARGE SCALE GENOMIC DNA]</scope>
    <source>
        <strain evidence="9">DSM 15894 / CECT 5975 / LMG 20990 / XIL07</strain>
    </source>
</reference>
<comment type="similarity">
    <text evidence="2">Belongs to the bacterial solute-binding protein 8 family.</text>
</comment>
<dbReference type="PROSITE" id="PS51257">
    <property type="entry name" value="PROKAR_LIPOPROTEIN"/>
    <property type="match status" value="1"/>
</dbReference>
<dbReference type="GO" id="GO:1901678">
    <property type="term" value="P:iron coordination entity transport"/>
    <property type="evidence" value="ECO:0007669"/>
    <property type="project" value="UniProtKB-ARBA"/>
</dbReference>